<keyword evidence="3" id="KW-0255">Endonuclease</keyword>
<reference evidence="3 4" key="1">
    <citation type="submission" date="2018-05" db="EMBL/GenBank/DDBJ databases">
        <title>Freshwater and sediment microbial communities from various areas in North America, analyzing microbe dynamics in response to fracking.</title>
        <authorList>
            <person name="Lamendella R."/>
        </authorList>
    </citation>
    <scope>NUCLEOTIDE SEQUENCE [LARGE SCALE GENOMIC DNA]</scope>
    <source>
        <strain evidence="3 4">15_TX</strain>
    </source>
</reference>
<dbReference type="InterPro" id="IPR044925">
    <property type="entry name" value="His-Me_finger_sf"/>
</dbReference>
<evidence type="ECO:0000256" key="2">
    <source>
        <dbReference type="ARBA" id="ARBA00022801"/>
    </source>
</evidence>
<dbReference type="EMBL" id="QGTW01000012">
    <property type="protein sequence ID" value="PWW25872.1"/>
    <property type="molecule type" value="Genomic_DNA"/>
</dbReference>
<keyword evidence="1" id="KW-0540">Nuclease</keyword>
<dbReference type="PANTHER" id="PTHR33607">
    <property type="entry name" value="ENDONUCLEASE-1"/>
    <property type="match status" value="1"/>
</dbReference>
<dbReference type="SUPFAM" id="SSF54060">
    <property type="entry name" value="His-Me finger endonucleases"/>
    <property type="match status" value="1"/>
</dbReference>
<dbReference type="OrthoDB" id="9801679at2"/>
<organism evidence="3 4">
    <name type="scientific">Cytobacillus oceanisediminis</name>
    <dbReference type="NCBI Taxonomy" id="665099"/>
    <lineage>
        <taxon>Bacteria</taxon>
        <taxon>Bacillati</taxon>
        <taxon>Bacillota</taxon>
        <taxon>Bacilli</taxon>
        <taxon>Bacillales</taxon>
        <taxon>Bacillaceae</taxon>
        <taxon>Cytobacillus</taxon>
    </lineage>
</organism>
<dbReference type="GO" id="GO:0016787">
    <property type="term" value="F:hydrolase activity"/>
    <property type="evidence" value="ECO:0007669"/>
    <property type="project" value="UniProtKB-KW"/>
</dbReference>
<comment type="caution">
    <text evidence="3">The sequence shown here is derived from an EMBL/GenBank/DDBJ whole genome shotgun (WGS) entry which is preliminary data.</text>
</comment>
<dbReference type="RefSeq" id="WP_110066565.1">
    <property type="nucleotide sequence ID" value="NZ_QGTW01000012.1"/>
</dbReference>
<keyword evidence="2" id="KW-0378">Hydrolase</keyword>
<dbReference type="PANTHER" id="PTHR33607:SF2">
    <property type="entry name" value="ENDONUCLEASE-1"/>
    <property type="match status" value="1"/>
</dbReference>
<dbReference type="GO" id="GO:0004519">
    <property type="term" value="F:endonuclease activity"/>
    <property type="evidence" value="ECO:0007669"/>
    <property type="project" value="UniProtKB-KW"/>
</dbReference>
<evidence type="ECO:0000313" key="3">
    <source>
        <dbReference type="EMBL" id="PWW25872.1"/>
    </source>
</evidence>
<proteinExistence type="predicted"/>
<dbReference type="AlphaFoldDB" id="A0A2V2ZTS0"/>
<evidence type="ECO:0000313" key="4">
    <source>
        <dbReference type="Proteomes" id="UP000247150"/>
    </source>
</evidence>
<accession>A0A2V2ZTS0</accession>
<sequence>MIKIKSISEEWITAQAKHINSVQNEIYYDSQLDLVKQEEYYNSINFEQDNIFDQLYSLLVNTHTTHLDYSPHQYVYPWVDLQENRKLKSLYSGQGLDPLKIIDQDLKLLKTIQEEGFISKGRIIFNTEHVVPQSWFGEKEPMKGDLHHLFACEPACNSMRSNFPYYDFESYVPEFQGENIRNGCGMAENEKFEPEYGKGIAARAVFYFAIRYKKVIRMESKMDLNLLLKWHKENPVNLYEKHRNAAIQDLQGNRNPFIDYPERAKEMLGL</sequence>
<evidence type="ECO:0000256" key="1">
    <source>
        <dbReference type="ARBA" id="ARBA00022722"/>
    </source>
</evidence>
<dbReference type="Pfam" id="PF04231">
    <property type="entry name" value="Endonuclease_1"/>
    <property type="match status" value="1"/>
</dbReference>
<dbReference type="InterPro" id="IPR007346">
    <property type="entry name" value="Endonuclease-I"/>
</dbReference>
<name>A0A2V2ZTS0_9BACI</name>
<gene>
    <name evidence="3" type="ORF">DFO73_112165</name>
</gene>
<protein>
    <submittedName>
        <fullName evidence="3">Endonuclease I</fullName>
    </submittedName>
</protein>
<dbReference type="Proteomes" id="UP000247150">
    <property type="component" value="Unassembled WGS sequence"/>
</dbReference>